<feature type="domain" description="DEAD/DEAH-box helicase" evidence="1">
    <location>
        <begin position="27"/>
        <end position="154"/>
    </location>
</feature>
<evidence type="ECO:0000259" key="1">
    <source>
        <dbReference type="Pfam" id="PF00270"/>
    </source>
</evidence>
<dbReference type="GO" id="GO:0005524">
    <property type="term" value="F:ATP binding"/>
    <property type="evidence" value="ECO:0007669"/>
    <property type="project" value="InterPro"/>
</dbReference>
<dbReference type="RefSeq" id="WP_057250787.1">
    <property type="nucleotide sequence ID" value="NZ_CYZI01000036.1"/>
</dbReference>
<protein>
    <recommendedName>
        <fullName evidence="1">DEAD/DEAH-box helicase domain-containing protein</fullName>
    </recommendedName>
</protein>
<dbReference type="EMBL" id="CYZI01000036">
    <property type="protein sequence ID" value="CUP23635.1"/>
    <property type="molecule type" value="Genomic_DNA"/>
</dbReference>
<gene>
    <name evidence="2" type="ORF">ERS852457_03721</name>
</gene>
<organism evidence="2 3">
    <name type="scientific">Phocaeicola vulgatus</name>
    <name type="common">Bacteroides vulgatus</name>
    <dbReference type="NCBI Taxonomy" id="821"/>
    <lineage>
        <taxon>Bacteria</taxon>
        <taxon>Pseudomonadati</taxon>
        <taxon>Bacteroidota</taxon>
        <taxon>Bacteroidia</taxon>
        <taxon>Bacteroidales</taxon>
        <taxon>Bacteroidaceae</taxon>
        <taxon>Phocaeicola</taxon>
    </lineage>
</organism>
<dbReference type="Pfam" id="PF00270">
    <property type="entry name" value="DEAD"/>
    <property type="match status" value="1"/>
</dbReference>
<dbReference type="InterPro" id="IPR027417">
    <property type="entry name" value="P-loop_NTPase"/>
</dbReference>
<dbReference type="Gene3D" id="3.40.50.300">
    <property type="entry name" value="P-loop containing nucleotide triphosphate hydrolases"/>
    <property type="match status" value="1"/>
</dbReference>
<dbReference type="GO" id="GO:0003676">
    <property type="term" value="F:nucleic acid binding"/>
    <property type="evidence" value="ECO:0007669"/>
    <property type="project" value="InterPro"/>
</dbReference>
<sequence length="580" mass="67642">MIRLKINERDGYMVDSDLPHNCIFNKARTGCGATTIAIRNNENYVIAVPTTELIINKCNSERELFGLYGNFTASLKNRLKEYIKTAKQIKIMCTYDKLPKLLEYINANDCRLLVDEYHNLLKQYSFRDKAIDGVLDNFKAFKSFCFMSATPIDTELKPNVLDGVTEYVADWKEPLQLYILPYQTNKPYQFAANVISKYKQQGYLEVNGHKSEEAYFFLNSVQEIAHIIKQCGLTNDNCRVICANTSHNQKKLDEMKISDSVSPARMFNFITCKSFEGADFFSETGLCFVISNVYKKQTLASIDIDIPQIAGRIRNRENPLRHTVIHIFNTKKDDMFASYEEVKKETFRQLEIAEERVKAYNSFSTDAKKQQAKEVKDSLYIRYNNGMFEVNDRAVNYILYEYKLMHQIYQSKEDVADAYANAGFNYGNIQWKRLPSNEIGKLGKRIAFAEIAQKYYDLQYSFDNGRAEIERQYPFIREAFQLLGFQEIRRLRSKKAVEEALLQAKLANKPSRTEMFRLLLQMIEIGRFYPTAELQEICEQFHLSKIKELREWYNIESGTKRINGVPRSGYWIRSLTIKIH</sequence>
<dbReference type="Proteomes" id="UP000095333">
    <property type="component" value="Unassembled WGS sequence"/>
</dbReference>
<reference evidence="2 3" key="1">
    <citation type="submission" date="2015-09" db="EMBL/GenBank/DDBJ databases">
        <authorList>
            <consortium name="Pathogen Informatics"/>
        </authorList>
    </citation>
    <scope>NUCLEOTIDE SEQUENCE [LARGE SCALE GENOMIC DNA]</scope>
    <source>
        <strain evidence="2 3">2789STDY5834842</strain>
    </source>
</reference>
<name>A0A174LPF4_PHOVU</name>
<dbReference type="AlphaFoldDB" id="A0A174LPF4"/>
<proteinExistence type="predicted"/>
<dbReference type="InterPro" id="IPR011545">
    <property type="entry name" value="DEAD/DEAH_box_helicase_dom"/>
</dbReference>
<dbReference type="SUPFAM" id="SSF52540">
    <property type="entry name" value="P-loop containing nucleoside triphosphate hydrolases"/>
    <property type="match status" value="1"/>
</dbReference>
<evidence type="ECO:0000313" key="3">
    <source>
        <dbReference type="Proteomes" id="UP000095333"/>
    </source>
</evidence>
<accession>A0A174LPF4</accession>
<evidence type="ECO:0000313" key="2">
    <source>
        <dbReference type="EMBL" id="CUP23635.1"/>
    </source>
</evidence>